<dbReference type="Proteomes" id="UP000092993">
    <property type="component" value="Unassembled WGS sequence"/>
</dbReference>
<dbReference type="InterPro" id="IPR043502">
    <property type="entry name" value="DNA/RNA_pol_sf"/>
</dbReference>
<dbReference type="Pfam" id="PF07727">
    <property type="entry name" value="RVT_2"/>
    <property type="match status" value="1"/>
</dbReference>
<reference evidence="2 3" key="1">
    <citation type="submission" date="2016-03" db="EMBL/GenBank/DDBJ databases">
        <title>Whole genome sequencing of Grifola frondosa 9006-11.</title>
        <authorList>
            <person name="Min B."/>
            <person name="Park H."/>
            <person name="Kim J.-G."/>
            <person name="Cho H."/>
            <person name="Oh Y.-L."/>
            <person name="Kong W.-S."/>
            <person name="Choi I.-G."/>
        </authorList>
    </citation>
    <scope>NUCLEOTIDE SEQUENCE [LARGE SCALE GENOMIC DNA]</scope>
    <source>
        <strain evidence="2 3">9006-11</strain>
    </source>
</reference>
<accession>A0A1C7LZS0</accession>
<dbReference type="OMA" id="PWEANIA"/>
<organism evidence="2 3">
    <name type="scientific">Grifola frondosa</name>
    <name type="common">Maitake</name>
    <name type="synonym">Polyporus frondosus</name>
    <dbReference type="NCBI Taxonomy" id="5627"/>
    <lineage>
        <taxon>Eukaryota</taxon>
        <taxon>Fungi</taxon>
        <taxon>Dikarya</taxon>
        <taxon>Basidiomycota</taxon>
        <taxon>Agaricomycotina</taxon>
        <taxon>Agaricomycetes</taxon>
        <taxon>Polyporales</taxon>
        <taxon>Grifolaceae</taxon>
        <taxon>Grifola</taxon>
    </lineage>
</organism>
<dbReference type="OrthoDB" id="2796020at2759"/>
<dbReference type="AlphaFoldDB" id="A0A1C7LZS0"/>
<dbReference type="CDD" id="cd09272">
    <property type="entry name" value="RNase_HI_RT_Ty1"/>
    <property type="match status" value="1"/>
</dbReference>
<evidence type="ECO:0000259" key="1">
    <source>
        <dbReference type="Pfam" id="PF07727"/>
    </source>
</evidence>
<dbReference type="PANTHER" id="PTHR11439:SF483">
    <property type="entry name" value="PEPTIDE SYNTHASE GLIP-LIKE, PUTATIVE (AFU_ORTHOLOGUE AFUA_3G12920)-RELATED"/>
    <property type="match status" value="1"/>
</dbReference>
<evidence type="ECO:0000313" key="2">
    <source>
        <dbReference type="EMBL" id="OBZ68344.1"/>
    </source>
</evidence>
<dbReference type="PANTHER" id="PTHR11439">
    <property type="entry name" value="GAG-POL-RELATED RETROTRANSPOSON"/>
    <property type="match status" value="1"/>
</dbReference>
<dbReference type="EMBL" id="LUGG01000022">
    <property type="protein sequence ID" value="OBZ68344.1"/>
    <property type="molecule type" value="Genomic_DNA"/>
</dbReference>
<evidence type="ECO:0000313" key="3">
    <source>
        <dbReference type="Proteomes" id="UP000092993"/>
    </source>
</evidence>
<dbReference type="InterPro" id="IPR013103">
    <property type="entry name" value="RVT_2"/>
</dbReference>
<sequence length="493" mass="54962">MTSPFAAQWCTALEEEFASIRSMDVYKLIPPSHVPSNHKIMHGKPVFRLKHDEHGAPICFKAQWVCKGYEAVFGQDYTKTTLPTMRMESLCTLVHIAAAKDWELDQIDVKTAYLYGLLPDNEVCYMYQSEGFEEAGKEDWVWELHHGLYGMPQGGRTWNVTMDTHLTSIGFTRLQCEYCIYYHVTDTGIIITGMHIDDFIIVSSSRPAVDEFKHQLRDAWSISDLGKARFCVGIAIDRDRATHTARLSQVALIDKILAQFHLADAHSVSTPLDPSLRLSHIDHSPKTDKAKAAAAKLPYRALVGSLNYVAVGSRPDISFAVQHLSQFMDCYGQTHWDAAKRVARYLKGTRDLRLHLSGPCTAHLIGFTDSNHGASRKQATVSISSTESEYIATTDAAHEGVFLRALLLALGLGQQSATPLLGNNTSAHSLSGDPSFHSCTKHIAIRHHHICKLVATEQISISYVPSKDNVANAFTKPLPQQPFLRLRNFMGLF</sequence>
<protein>
    <submittedName>
        <fullName evidence="2">Retrovirus-related Pol polyprotein from transposon TNT 1-94</fullName>
    </submittedName>
</protein>
<proteinExistence type="predicted"/>
<feature type="domain" description="Reverse transcriptase Ty1/copia-type" evidence="1">
    <location>
        <begin position="33"/>
        <end position="272"/>
    </location>
</feature>
<name>A0A1C7LZS0_GRIFR</name>
<comment type="caution">
    <text evidence="2">The sequence shown here is derived from an EMBL/GenBank/DDBJ whole genome shotgun (WGS) entry which is preliminary data.</text>
</comment>
<dbReference type="SUPFAM" id="SSF56672">
    <property type="entry name" value="DNA/RNA polymerases"/>
    <property type="match status" value="1"/>
</dbReference>
<gene>
    <name evidence="2" type="primary">POLX_8</name>
    <name evidence="2" type="ORF">A0H81_11895</name>
</gene>
<keyword evidence="3" id="KW-1185">Reference proteome</keyword>
<dbReference type="STRING" id="5627.A0A1C7LZS0"/>